<dbReference type="InterPro" id="IPR036249">
    <property type="entry name" value="Thioredoxin-like_sf"/>
</dbReference>
<evidence type="ECO:0000256" key="1">
    <source>
        <dbReference type="ARBA" id="ARBA00023284"/>
    </source>
</evidence>
<gene>
    <name evidence="4" type="ORF">ACFPME_10120</name>
</gene>
<dbReference type="Proteomes" id="UP001596013">
    <property type="component" value="Unassembled WGS sequence"/>
</dbReference>
<dbReference type="RefSeq" id="WP_377304793.1">
    <property type="nucleotide sequence ID" value="NZ_JBHSMK010000005.1"/>
</dbReference>
<evidence type="ECO:0000313" key="4">
    <source>
        <dbReference type="EMBL" id="MFC5436912.1"/>
    </source>
</evidence>
<evidence type="ECO:0000313" key="5">
    <source>
        <dbReference type="Proteomes" id="UP001596013"/>
    </source>
</evidence>
<dbReference type="CDD" id="cd02947">
    <property type="entry name" value="TRX_family"/>
    <property type="match status" value="1"/>
</dbReference>
<dbReference type="InterPro" id="IPR017937">
    <property type="entry name" value="Thioredoxin_CS"/>
</dbReference>
<reference evidence="5" key="1">
    <citation type="journal article" date="2019" name="Int. J. Syst. Evol. Microbiol.">
        <title>The Global Catalogue of Microorganisms (GCM) 10K type strain sequencing project: providing services to taxonomists for standard genome sequencing and annotation.</title>
        <authorList>
            <consortium name="The Broad Institute Genomics Platform"/>
            <consortium name="The Broad Institute Genome Sequencing Center for Infectious Disease"/>
            <person name="Wu L."/>
            <person name="Ma J."/>
        </authorList>
    </citation>
    <scope>NUCLEOTIDE SEQUENCE [LARGE SCALE GENOMIC DNA]</scope>
    <source>
        <strain evidence="5">JCM 17130</strain>
    </source>
</reference>
<comment type="caution">
    <text evidence="4">The sequence shown here is derived from an EMBL/GenBank/DDBJ whole genome shotgun (WGS) entry which is preliminary data.</text>
</comment>
<sequence length="124" mass="13634">MGKLLCSIALLTLSLAALAGELPFDQAQFEQARTAGRPVVVFFHADWCPTCRVQQPIINRLSAEPQFRPLTIFVADYDSEVALEKSLNVTQQSTLVVFRQGREVTRSTGQTGEAALRATLQQAL</sequence>
<evidence type="ECO:0000256" key="2">
    <source>
        <dbReference type="SAM" id="SignalP"/>
    </source>
</evidence>
<dbReference type="EMBL" id="JBHSMK010000005">
    <property type="protein sequence ID" value="MFC5436912.1"/>
    <property type="molecule type" value="Genomic_DNA"/>
</dbReference>
<name>A0ABW0JLH9_9GAMM</name>
<keyword evidence="2" id="KW-0732">Signal</keyword>
<organism evidence="4 5">
    <name type="scientific">Rhodanobacter umsongensis</name>
    <dbReference type="NCBI Taxonomy" id="633153"/>
    <lineage>
        <taxon>Bacteria</taxon>
        <taxon>Pseudomonadati</taxon>
        <taxon>Pseudomonadota</taxon>
        <taxon>Gammaproteobacteria</taxon>
        <taxon>Lysobacterales</taxon>
        <taxon>Rhodanobacteraceae</taxon>
        <taxon>Rhodanobacter</taxon>
    </lineage>
</organism>
<dbReference type="Pfam" id="PF00085">
    <property type="entry name" value="Thioredoxin"/>
    <property type="match status" value="1"/>
</dbReference>
<dbReference type="SUPFAM" id="SSF52833">
    <property type="entry name" value="Thioredoxin-like"/>
    <property type="match status" value="1"/>
</dbReference>
<dbReference type="PROSITE" id="PS00194">
    <property type="entry name" value="THIOREDOXIN_1"/>
    <property type="match status" value="1"/>
</dbReference>
<dbReference type="PANTHER" id="PTHR43601:SF3">
    <property type="entry name" value="THIOREDOXIN, MITOCHONDRIAL"/>
    <property type="match status" value="1"/>
</dbReference>
<accession>A0ABW0JLH9</accession>
<keyword evidence="5" id="KW-1185">Reference proteome</keyword>
<protein>
    <submittedName>
        <fullName evidence="4">Thioredoxin family protein</fullName>
    </submittedName>
</protein>
<dbReference type="PANTHER" id="PTHR43601">
    <property type="entry name" value="THIOREDOXIN, MITOCHONDRIAL"/>
    <property type="match status" value="1"/>
</dbReference>
<proteinExistence type="predicted"/>
<evidence type="ECO:0000259" key="3">
    <source>
        <dbReference type="PROSITE" id="PS51352"/>
    </source>
</evidence>
<feature type="chain" id="PRO_5045298886" evidence="2">
    <location>
        <begin position="20"/>
        <end position="124"/>
    </location>
</feature>
<keyword evidence="1" id="KW-0676">Redox-active center</keyword>
<dbReference type="Gene3D" id="3.40.30.10">
    <property type="entry name" value="Glutaredoxin"/>
    <property type="match status" value="1"/>
</dbReference>
<dbReference type="InterPro" id="IPR013766">
    <property type="entry name" value="Thioredoxin_domain"/>
</dbReference>
<feature type="signal peptide" evidence="2">
    <location>
        <begin position="1"/>
        <end position="19"/>
    </location>
</feature>
<feature type="domain" description="Thioredoxin" evidence="3">
    <location>
        <begin position="4"/>
        <end position="124"/>
    </location>
</feature>
<dbReference type="PROSITE" id="PS51352">
    <property type="entry name" value="THIOREDOXIN_2"/>
    <property type="match status" value="1"/>
</dbReference>